<dbReference type="InterPro" id="IPR038333">
    <property type="entry name" value="T1MK-like_N_sf"/>
</dbReference>
<evidence type="ECO:0000256" key="3">
    <source>
        <dbReference type="ARBA" id="ARBA00022603"/>
    </source>
</evidence>
<gene>
    <name evidence="10" type="ORF">HKD21_08195</name>
</gene>
<organism evidence="10 11">
    <name type="scientific">Gluconobacter cerevisiae</name>
    <dbReference type="NCBI Taxonomy" id="1379734"/>
    <lineage>
        <taxon>Bacteria</taxon>
        <taxon>Pseudomonadati</taxon>
        <taxon>Pseudomonadota</taxon>
        <taxon>Alphaproteobacteria</taxon>
        <taxon>Acetobacterales</taxon>
        <taxon>Acetobacteraceae</taxon>
        <taxon>Gluconobacter</taxon>
    </lineage>
</organism>
<comment type="catalytic activity">
    <reaction evidence="7">
        <text>a 2'-deoxyadenosine in DNA + S-adenosyl-L-methionine = an N(6)-methyl-2'-deoxyadenosine in DNA + S-adenosyl-L-homocysteine + H(+)</text>
        <dbReference type="Rhea" id="RHEA:15197"/>
        <dbReference type="Rhea" id="RHEA-COMP:12418"/>
        <dbReference type="Rhea" id="RHEA-COMP:12419"/>
        <dbReference type="ChEBI" id="CHEBI:15378"/>
        <dbReference type="ChEBI" id="CHEBI:57856"/>
        <dbReference type="ChEBI" id="CHEBI:59789"/>
        <dbReference type="ChEBI" id="CHEBI:90615"/>
        <dbReference type="ChEBI" id="CHEBI:90616"/>
        <dbReference type="EC" id="2.1.1.72"/>
    </reaction>
</comment>
<dbReference type="Pfam" id="PF02384">
    <property type="entry name" value="N6_Mtase"/>
    <property type="match status" value="1"/>
</dbReference>
<dbReference type="Proteomes" id="UP000630952">
    <property type="component" value="Unassembled WGS sequence"/>
</dbReference>
<comment type="caution">
    <text evidence="10">The sequence shown here is derived from an EMBL/GenBank/DDBJ whole genome shotgun (WGS) entry which is preliminary data.</text>
</comment>
<feature type="domain" description="DNA methylase adenine-specific" evidence="8">
    <location>
        <begin position="121"/>
        <end position="441"/>
    </location>
</feature>
<reference evidence="11" key="1">
    <citation type="submission" date="2020-04" db="EMBL/GenBank/DDBJ databases">
        <title>Description of novel Gluconacetobacter.</title>
        <authorList>
            <person name="Sombolestani A."/>
        </authorList>
    </citation>
    <scope>NUCLEOTIDE SEQUENCE [LARGE SCALE GENOMIC DNA]</scope>
    <source>
        <strain evidence="11">LMG 27748</strain>
    </source>
</reference>
<keyword evidence="6" id="KW-0680">Restriction system</keyword>
<evidence type="ECO:0000259" key="8">
    <source>
        <dbReference type="Pfam" id="PF02384"/>
    </source>
</evidence>
<accession>A0ABR9YET2</accession>
<dbReference type="PROSITE" id="PS00092">
    <property type="entry name" value="N6_MTASE"/>
    <property type="match status" value="1"/>
</dbReference>
<dbReference type="GO" id="GO:0008168">
    <property type="term" value="F:methyltransferase activity"/>
    <property type="evidence" value="ECO:0007669"/>
    <property type="project" value="UniProtKB-KW"/>
</dbReference>
<dbReference type="RefSeq" id="WP_194255207.1">
    <property type="nucleotide sequence ID" value="NZ_JABCQO010000005.1"/>
</dbReference>
<protein>
    <recommendedName>
        <fullName evidence="2">site-specific DNA-methyltransferase (adenine-specific)</fullName>
        <ecNumber evidence="2">2.1.1.72</ecNumber>
    </recommendedName>
</protein>
<dbReference type="InterPro" id="IPR051537">
    <property type="entry name" value="DNA_Adenine_Mtase"/>
</dbReference>
<keyword evidence="4" id="KW-0808">Transferase</keyword>
<name>A0ABR9YET2_9PROT</name>
<keyword evidence="3 10" id="KW-0489">Methyltransferase</keyword>
<evidence type="ECO:0000256" key="5">
    <source>
        <dbReference type="ARBA" id="ARBA00022691"/>
    </source>
</evidence>
<evidence type="ECO:0000313" key="10">
    <source>
        <dbReference type="EMBL" id="MBF0876829.1"/>
    </source>
</evidence>
<proteinExistence type="inferred from homology"/>
<reference evidence="10 11" key="2">
    <citation type="submission" date="2020-11" db="EMBL/GenBank/DDBJ databases">
        <title>Description of novel Gluconobacter species.</title>
        <authorList>
            <person name="Cleenwerck I."/>
            <person name="Cnockaert M."/>
            <person name="Borremans W."/>
            <person name="Wieme A.D."/>
            <person name="De Vuyst L."/>
            <person name="Vandamme P."/>
        </authorList>
    </citation>
    <scope>NUCLEOTIDE SEQUENCE [LARGE SCALE GENOMIC DNA]</scope>
    <source>
        <strain evidence="10 11">LMG 27748</strain>
    </source>
</reference>
<dbReference type="InterPro" id="IPR022749">
    <property type="entry name" value="D12N6_MeTrfase_N"/>
</dbReference>
<dbReference type="Gene3D" id="3.40.50.150">
    <property type="entry name" value="Vaccinia Virus protein VP39"/>
    <property type="match status" value="1"/>
</dbReference>
<dbReference type="SUPFAM" id="SSF53335">
    <property type="entry name" value="S-adenosyl-L-methionine-dependent methyltransferases"/>
    <property type="match status" value="1"/>
</dbReference>
<dbReference type="PRINTS" id="PR00507">
    <property type="entry name" value="N12N6MTFRASE"/>
</dbReference>
<dbReference type="InterPro" id="IPR003356">
    <property type="entry name" value="DNA_methylase_A-5"/>
</dbReference>
<feature type="domain" description="N6 adenine-specific DNA methyltransferase N-terminal" evidence="9">
    <location>
        <begin position="8"/>
        <end position="57"/>
    </location>
</feature>
<dbReference type="PANTHER" id="PTHR42933">
    <property type="entry name" value="SLR6095 PROTEIN"/>
    <property type="match status" value="1"/>
</dbReference>
<dbReference type="Gene3D" id="1.20.1260.30">
    <property type="match status" value="1"/>
</dbReference>
<dbReference type="InterPro" id="IPR029063">
    <property type="entry name" value="SAM-dependent_MTases_sf"/>
</dbReference>
<comment type="similarity">
    <text evidence="1">Belongs to the N(4)/N(6)-methyltransferase family.</text>
</comment>
<dbReference type="InterPro" id="IPR002052">
    <property type="entry name" value="DNA_methylase_N6_adenine_CS"/>
</dbReference>
<evidence type="ECO:0000313" key="11">
    <source>
        <dbReference type="Proteomes" id="UP000630952"/>
    </source>
</evidence>
<sequence>MSTTTDIVAKLWSLCNVLRDDGITYNEYVTELTYLLFLKMLEETGKEERLPKEWRWSLLAKREGLEQLNYYKAMLLKLGQTNDALIKAIFLDAQTRLRKPTNLKALTSNIDQLDWFSAREEGLGNLYEGLLEKNAADKKSGAGQYFTPRPLIDCIVRLMQPQPGEVIQDPAGGTAGFLVAADRYIKDHTDDLYTLTEQQAFFQRHNAFSGAELVPDTHRLSIMNLLLHGIEGGMENIDTLSPDGEALPKANLILTNPPFGTKKGGGRPTRSDFSITADTSNKQLAFVEHIVRALAPGGRAAVVIPDNVLFEDNTGRRLRTWLMDLCDLHTILRLPTGIFYAQGVKTNVLFFQRAKSDKGNTKAVWVYDMRANAPAYGKTRPLTVADFADFEKAYGADANGEAKRKDGGEDSRWRKFDRAAIAGRNDNLNISWLRDTEAEAEESLTEPEDIAAAIIGHLKAALEEIETLSDELELDSVEEASAVPEAAE</sequence>
<dbReference type="EMBL" id="JABCQO010000005">
    <property type="protein sequence ID" value="MBF0876829.1"/>
    <property type="molecule type" value="Genomic_DNA"/>
</dbReference>
<evidence type="ECO:0000256" key="1">
    <source>
        <dbReference type="ARBA" id="ARBA00006594"/>
    </source>
</evidence>
<evidence type="ECO:0000256" key="2">
    <source>
        <dbReference type="ARBA" id="ARBA00011900"/>
    </source>
</evidence>
<dbReference type="Pfam" id="PF12161">
    <property type="entry name" value="HsdM_N"/>
    <property type="match status" value="1"/>
</dbReference>
<keyword evidence="5" id="KW-0949">S-adenosyl-L-methionine</keyword>
<evidence type="ECO:0000256" key="6">
    <source>
        <dbReference type="ARBA" id="ARBA00022747"/>
    </source>
</evidence>
<dbReference type="PANTHER" id="PTHR42933:SF4">
    <property type="entry name" value="TYPE I RESTRICTION ENZYME ECOKI METHYLASE SUBUNIT"/>
    <property type="match status" value="1"/>
</dbReference>
<keyword evidence="11" id="KW-1185">Reference proteome</keyword>
<evidence type="ECO:0000259" key="9">
    <source>
        <dbReference type="Pfam" id="PF12161"/>
    </source>
</evidence>
<dbReference type="EC" id="2.1.1.72" evidence="2"/>
<evidence type="ECO:0000256" key="4">
    <source>
        <dbReference type="ARBA" id="ARBA00022679"/>
    </source>
</evidence>
<evidence type="ECO:0000256" key="7">
    <source>
        <dbReference type="ARBA" id="ARBA00047942"/>
    </source>
</evidence>
<dbReference type="GO" id="GO:0032259">
    <property type="term" value="P:methylation"/>
    <property type="evidence" value="ECO:0007669"/>
    <property type="project" value="UniProtKB-KW"/>
</dbReference>